<dbReference type="Gene3D" id="3.10.50.30">
    <property type="entry name" value="Transcription elongation factor, GreA/GreB, C-terminal domain"/>
    <property type="match status" value="1"/>
</dbReference>
<evidence type="ECO:0000259" key="10">
    <source>
        <dbReference type="Pfam" id="PF01272"/>
    </source>
</evidence>
<dbReference type="FunFam" id="3.10.50.30:FF:000001">
    <property type="entry name" value="Transcription elongation factor GreA"/>
    <property type="match status" value="1"/>
</dbReference>
<dbReference type="Proteomes" id="UP000178347">
    <property type="component" value="Unassembled WGS sequence"/>
</dbReference>
<dbReference type="Pfam" id="PF03449">
    <property type="entry name" value="GreA_GreB_N"/>
    <property type="match status" value="1"/>
</dbReference>
<dbReference type="GO" id="GO:0070063">
    <property type="term" value="F:RNA polymerase binding"/>
    <property type="evidence" value="ECO:0007669"/>
    <property type="project" value="InterPro"/>
</dbReference>
<dbReference type="GO" id="GO:0003677">
    <property type="term" value="F:DNA binding"/>
    <property type="evidence" value="ECO:0007669"/>
    <property type="project" value="UniProtKB-UniRule"/>
</dbReference>
<sequence length="156" mass="17402">MSDEQSQFMTKEKFSGLEKELRELKLEVLPRIAKRIDDARQMGDLSENAEYHAAREEMAWRQSRVNEIQYLLSNAEIISTAQGQGSTITIGSTIVVESKNGKKEYVIVGAQEAEPTKGKISNESPLGSAFLGKKKGEKVKVQLPSGVQEYKILEVK</sequence>
<feature type="domain" description="Transcription elongation factor GreA/GreB C-terminal" evidence="10">
    <location>
        <begin position="86"/>
        <end position="156"/>
    </location>
</feature>
<dbReference type="PANTHER" id="PTHR30437">
    <property type="entry name" value="TRANSCRIPTION ELONGATION FACTOR GREA"/>
    <property type="match status" value="1"/>
</dbReference>
<evidence type="ECO:0000313" key="13">
    <source>
        <dbReference type="Proteomes" id="UP000178347"/>
    </source>
</evidence>
<dbReference type="SUPFAM" id="SSF54534">
    <property type="entry name" value="FKBP-like"/>
    <property type="match status" value="1"/>
</dbReference>
<dbReference type="InterPro" id="IPR001437">
    <property type="entry name" value="Tscrpt_elong_fac_GreA/B_C"/>
</dbReference>
<dbReference type="PANTHER" id="PTHR30437:SF4">
    <property type="entry name" value="TRANSCRIPTION ELONGATION FACTOR GREA"/>
    <property type="match status" value="1"/>
</dbReference>
<dbReference type="InterPro" id="IPR006359">
    <property type="entry name" value="Tscrpt_elong_fac_GreA"/>
</dbReference>
<dbReference type="EMBL" id="MFQN01000028">
    <property type="protein sequence ID" value="OGH74118.1"/>
    <property type="molecule type" value="Genomic_DNA"/>
</dbReference>
<reference evidence="12 13" key="1">
    <citation type="journal article" date="2016" name="Nat. Commun.">
        <title>Thousands of microbial genomes shed light on interconnected biogeochemical processes in an aquifer system.</title>
        <authorList>
            <person name="Anantharaman K."/>
            <person name="Brown C.T."/>
            <person name="Hug L.A."/>
            <person name="Sharon I."/>
            <person name="Castelle C.J."/>
            <person name="Probst A.J."/>
            <person name="Thomas B.C."/>
            <person name="Singh A."/>
            <person name="Wilkins M.J."/>
            <person name="Karaoz U."/>
            <person name="Brodie E.L."/>
            <person name="Williams K.H."/>
            <person name="Hubbard S.S."/>
            <person name="Banfield J.F."/>
        </authorList>
    </citation>
    <scope>NUCLEOTIDE SEQUENCE [LARGE SCALE GENOMIC DNA]</scope>
</reference>
<keyword evidence="3 8" id="KW-0805">Transcription regulation</keyword>
<dbReference type="InterPro" id="IPR022691">
    <property type="entry name" value="Tscrpt_elong_fac_GreA/B_N"/>
</dbReference>
<evidence type="ECO:0000256" key="1">
    <source>
        <dbReference type="ARBA" id="ARBA00008213"/>
    </source>
</evidence>
<feature type="domain" description="Transcription elongation factor GreA/GreB N-terminal" evidence="11">
    <location>
        <begin position="8"/>
        <end position="77"/>
    </location>
</feature>
<dbReference type="STRING" id="1798692.A3G00_05100"/>
<dbReference type="InterPro" id="IPR036805">
    <property type="entry name" value="Tscrpt_elong_fac_GreA/B_N_sf"/>
</dbReference>
<dbReference type="PROSITE" id="PS00829">
    <property type="entry name" value="GREAB_1"/>
    <property type="match status" value="1"/>
</dbReference>
<keyword evidence="5 8" id="KW-0804">Transcription</keyword>
<proteinExistence type="inferred from homology"/>
<dbReference type="GO" id="GO:0032784">
    <property type="term" value="P:regulation of DNA-templated transcription elongation"/>
    <property type="evidence" value="ECO:0007669"/>
    <property type="project" value="UniProtKB-UniRule"/>
</dbReference>
<evidence type="ECO:0000256" key="8">
    <source>
        <dbReference type="HAMAP-Rule" id="MF_00105"/>
    </source>
</evidence>
<dbReference type="SUPFAM" id="SSF46557">
    <property type="entry name" value="GreA transcript cleavage protein, N-terminal domain"/>
    <property type="match status" value="1"/>
</dbReference>
<name>A0A1F6MRE0_9BACT</name>
<evidence type="ECO:0000259" key="11">
    <source>
        <dbReference type="Pfam" id="PF03449"/>
    </source>
</evidence>
<dbReference type="InterPro" id="IPR028624">
    <property type="entry name" value="Tscrpt_elong_fac_GreA/B"/>
</dbReference>
<evidence type="ECO:0000256" key="2">
    <source>
        <dbReference type="ARBA" id="ARBA00013729"/>
    </source>
</evidence>
<evidence type="ECO:0000256" key="5">
    <source>
        <dbReference type="ARBA" id="ARBA00023163"/>
    </source>
</evidence>
<keyword evidence="4 8" id="KW-0238">DNA-binding</keyword>
<protein>
    <recommendedName>
        <fullName evidence="2 8">Transcription elongation factor GreA</fullName>
    </recommendedName>
    <alternativeName>
        <fullName evidence="7 8">Transcript cleavage factor GreA</fullName>
    </alternativeName>
</protein>
<accession>A0A1F6MRE0</accession>
<dbReference type="Gene3D" id="1.10.287.180">
    <property type="entry name" value="Transcription elongation factor, GreA/GreB, N-terminal domain"/>
    <property type="match status" value="1"/>
</dbReference>
<dbReference type="HAMAP" id="MF_00105">
    <property type="entry name" value="GreA_GreB"/>
    <property type="match status" value="1"/>
</dbReference>
<dbReference type="PIRSF" id="PIRSF006092">
    <property type="entry name" value="GreA_GreB"/>
    <property type="match status" value="1"/>
</dbReference>
<dbReference type="FunFam" id="1.10.287.180:FF:000001">
    <property type="entry name" value="Transcription elongation factor GreA"/>
    <property type="match status" value="1"/>
</dbReference>
<evidence type="ECO:0000256" key="3">
    <source>
        <dbReference type="ARBA" id="ARBA00023015"/>
    </source>
</evidence>
<evidence type="ECO:0000256" key="9">
    <source>
        <dbReference type="RuleBase" id="RU000556"/>
    </source>
</evidence>
<evidence type="ECO:0000313" key="12">
    <source>
        <dbReference type="EMBL" id="OGH74118.1"/>
    </source>
</evidence>
<evidence type="ECO:0000256" key="6">
    <source>
        <dbReference type="ARBA" id="ARBA00024916"/>
    </source>
</evidence>
<dbReference type="InterPro" id="IPR036953">
    <property type="entry name" value="GreA/GreB_C_sf"/>
</dbReference>
<gene>
    <name evidence="8" type="primary">greA</name>
    <name evidence="12" type="ORF">A3G00_05100</name>
</gene>
<dbReference type="InterPro" id="IPR018151">
    <property type="entry name" value="TF_GreA/GreB_CS"/>
</dbReference>
<organism evidence="12 13">
    <name type="scientific">Candidatus Magasanikbacteria bacterium RIFCSPLOWO2_12_FULL_43_12</name>
    <dbReference type="NCBI Taxonomy" id="1798692"/>
    <lineage>
        <taxon>Bacteria</taxon>
        <taxon>Candidatus Magasanikiibacteriota</taxon>
    </lineage>
</organism>
<comment type="similarity">
    <text evidence="1 8 9">Belongs to the GreA/GreB family.</text>
</comment>
<dbReference type="AlphaFoldDB" id="A0A1F6MRE0"/>
<dbReference type="GO" id="GO:0006354">
    <property type="term" value="P:DNA-templated transcription elongation"/>
    <property type="evidence" value="ECO:0007669"/>
    <property type="project" value="TreeGrafter"/>
</dbReference>
<comment type="caution">
    <text evidence="12">The sequence shown here is derived from an EMBL/GenBank/DDBJ whole genome shotgun (WGS) entry which is preliminary data.</text>
</comment>
<evidence type="ECO:0000256" key="7">
    <source>
        <dbReference type="ARBA" id="ARBA00030776"/>
    </source>
</evidence>
<dbReference type="NCBIfam" id="TIGR01462">
    <property type="entry name" value="greA"/>
    <property type="match status" value="1"/>
</dbReference>
<comment type="function">
    <text evidence="6 8 9">Necessary for efficient RNA polymerase transcription elongation past template-encoded arresting sites. The arresting sites in DNA have the property of trapping a certain fraction of elongating RNA polymerases that pass through, resulting in locked ternary complexes. Cleavage of the nascent transcript by cleavage factors such as GreA or GreB allows the resumption of elongation from the new 3'terminus. GreA releases sequences of 2 to 3 nucleotides.</text>
</comment>
<dbReference type="NCBIfam" id="NF001263">
    <property type="entry name" value="PRK00226.1-4"/>
    <property type="match status" value="1"/>
</dbReference>
<evidence type="ECO:0000256" key="4">
    <source>
        <dbReference type="ARBA" id="ARBA00023125"/>
    </source>
</evidence>
<dbReference type="InterPro" id="IPR023459">
    <property type="entry name" value="Tscrpt_elong_fac_GreA/B_fam"/>
</dbReference>
<dbReference type="Pfam" id="PF01272">
    <property type="entry name" value="GreA_GreB"/>
    <property type="match status" value="1"/>
</dbReference>